<dbReference type="SUPFAM" id="SSF50331">
    <property type="entry name" value="MOP-like"/>
    <property type="match status" value="1"/>
</dbReference>
<dbReference type="InterPro" id="IPR050093">
    <property type="entry name" value="ABC_SmlMolc_Importer"/>
</dbReference>
<dbReference type="GO" id="GO:0005524">
    <property type="term" value="F:ATP binding"/>
    <property type="evidence" value="ECO:0007669"/>
    <property type="project" value="UniProtKB-KW"/>
</dbReference>
<evidence type="ECO:0000259" key="4">
    <source>
        <dbReference type="PROSITE" id="PS50893"/>
    </source>
</evidence>
<dbReference type="InterPro" id="IPR017871">
    <property type="entry name" value="ABC_transporter-like_CS"/>
</dbReference>
<dbReference type="Pfam" id="PF00005">
    <property type="entry name" value="ABC_tran"/>
    <property type="match status" value="1"/>
</dbReference>
<feature type="domain" description="ABC transporter" evidence="4">
    <location>
        <begin position="3"/>
        <end position="233"/>
    </location>
</feature>
<comment type="caution">
    <text evidence="5">The sequence shown here is derived from an EMBL/GenBank/DDBJ whole genome shotgun (WGS) entry which is preliminary data.</text>
</comment>
<dbReference type="SMART" id="SM00382">
    <property type="entry name" value="AAA"/>
    <property type="match status" value="1"/>
</dbReference>
<proteinExistence type="predicted"/>
<sequence length="350" mass="37832">MQLSVKGVVRRFGPVAALGGVDLDVAEGEFLTILGPSGSGKTTLLKTVAGFEVPDEGAVLLGGEDVTLSPPRRRDMGMVFQNYALFPHMTVAQNVAFPLEMRRRPREEIGRRVEEALRLVELQAFGARLPRQLSGGQQQRVALARAVVFGPRLLLLDEPFGALDRKLREALQLEVRRLQRRLRLTTLFITHDQEEALIMSDRIAVMEGGRIEQVGPPAELYARPATRFVADFLGESNLLEGGLRDGVAAVPGFGGVPLPGSHPPGAVTLLLRPEALRLAADAEAAPCQGRGRVVETIFLGLSAKLRLRMEGGGEVLARVPLRPSSPPPAPEGATMLVGFSPEDVHVVPRR</sequence>
<name>A0A502EWR1_9PROT</name>
<dbReference type="OrthoDB" id="9802264at2"/>
<evidence type="ECO:0000256" key="3">
    <source>
        <dbReference type="ARBA" id="ARBA00022840"/>
    </source>
</evidence>
<keyword evidence="2" id="KW-0547">Nucleotide-binding</keyword>
<dbReference type="PROSITE" id="PS50893">
    <property type="entry name" value="ABC_TRANSPORTER_2"/>
    <property type="match status" value="1"/>
</dbReference>
<dbReference type="EMBL" id="RCZP01000060">
    <property type="protein sequence ID" value="TPG42328.1"/>
    <property type="molecule type" value="Genomic_DNA"/>
</dbReference>
<dbReference type="Pfam" id="PF08402">
    <property type="entry name" value="TOBE_2"/>
    <property type="match status" value="1"/>
</dbReference>
<evidence type="ECO:0000256" key="2">
    <source>
        <dbReference type="ARBA" id="ARBA00022741"/>
    </source>
</evidence>
<dbReference type="InterPro" id="IPR013611">
    <property type="entry name" value="Transp-assoc_OB_typ2"/>
</dbReference>
<dbReference type="Proteomes" id="UP000317078">
    <property type="component" value="Unassembled WGS sequence"/>
</dbReference>
<dbReference type="RefSeq" id="WP_140887042.1">
    <property type="nucleotide sequence ID" value="NZ_RCZP01000060.1"/>
</dbReference>
<reference evidence="5 6" key="1">
    <citation type="journal article" date="2019" name="Environ. Microbiol.">
        <title>Species interactions and distinct microbial communities in high Arctic permafrost affected cryosols are associated with the CH4 and CO2 gas fluxes.</title>
        <authorList>
            <person name="Altshuler I."/>
            <person name="Hamel J."/>
            <person name="Turney S."/>
            <person name="Magnuson E."/>
            <person name="Levesque R."/>
            <person name="Greer C."/>
            <person name="Whyte L.G."/>
        </authorList>
    </citation>
    <scope>NUCLEOTIDE SEQUENCE [LARGE SCALE GENOMIC DNA]</scope>
    <source>
        <strain evidence="5 6">S9.3B</strain>
    </source>
</reference>
<keyword evidence="6" id="KW-1185">Reference proteome</keyword>
<dbReference type="GO" id="GO:0022857">
    <property type="term" value="F:transmembrane transporter activity"/>
    <property type="evidence" value="ECO:0007669"/>
    <property type="project" value="InterPro"/>
</dbReference>
<dbReference type="PROSITE" id="PS00211">
    <property type="entry name" value="ABC_TRANSPORTER_1"/>
    <property type="match status" value="1"/>
</dbReference>
<dbReference type="AlphaFoldDB" id="A0A502EWR1"/>
<evidence type="ECO:0000313" key="6">
    <source>
        <dbReference type="Proteomes" id="UP000317078"/>
    </source>
</evidence>
<dbReference type="FunFam" id="3.40.50.300:FF:000425">
    <property type="entry name" value="Probable ABC transporter, ATP-binding subunit"/>
    <property type="match status" value="1"/>
</dbReference>
<dbReference type="InterPro" id="IPR003439">
    <property type="entry name" value="ABC_transporter-like_ATP-bd"/>
</dbReference>
<keyword evidence="3 5" id="KW-0067">ATP-binding</keyword>
<dbReference type="Gene3D" id="3.40.50.300">
    <property type="entry name" value="P-loop containing nucleotide triphosphate hydrolases"/>
    <property type="match status" value="1"/>
</dbReference>
<dbReference type="GO" id="GO:0043190">
    <property type="term" value="C:ATP-binding cassette (ABC) transporter complex"/>
    <property type="evidence" value="ECO:0007669"/>
    <property type="project" value="InterPro"/>
</dbReference>
<dbReference type="GO" id="GO:0016887">
    <property type="term" value="F:ATP hydrolysis activity"/>
    <property type="evidence" value="ECO:0007669"/>
    <property type="project" value="InterPro"/>
</dbReference>
<dbReference type="InterPro" id="IPR027417">
    <property type="entry name" value="P-loop_NTPase"/>
</dbReference>
<dbReference type="InterPro" id="IPR008995">
    <property type="entry name" value="Mo/tungstate-bd_C_term_dom"/>
</dbReference>
<dbReference type="InterPro" id="IPR003593">
    <property type="entry name" value="AAA+_ATPase"/>
</dbReference>
<evidence type="ECO:0000256" key="1">
    <source>
        <dbReference type="ARBA" id="ARBA00022448"/>
    </source>
</evidence>
<accession>A0A502EWR1</accession>
<organism evidence="5 6">
    <name type="scientific">Muricoccus nepalensis</name>
    <dbReference type="NCBI Taxonomy" id="1854500"/>
    <lineage>
        <taxon>Bacteria</taxon>
        <taxon>Pseudomonadati</taxon>
        <taxon>Pseudomonadota</taxon>
        <taxon>Alphaproteobacteria</taxon>
        <taxon>Acetobacterales</taxon>
        <taxon>Roseomonadaceae</taxon>
        <taxon>Muricoccus</taxon>
    </lineage>
</organism>
<dbReference type="PANTHER" id="PTHR42781:SF4">
    <property type="entry name" value="SPERMIDINE_PUTRESCINE IMPORT ATP-BINDING PROTEIN POTA"/>
    <property type="match status" value="1"/>
</dbReference>
<keyword evidence="1" id="KW-0813">Transport</keyword>
<gene>
    <name evidence="5" type="ORF">EAH89_28090</name>
</gene>
<dbReference type="SUPFAM" id="SSF52540">
    <property type="entry name" value="P-loop containing nucleoside triphosphate hydrolases"/>
    <property type="match status" value="1"/>
</dbReference>
<evidence type="ECO:0000313" key="5">
    <source>
        <dbReference type="EMBL" id="TPG42328.1"/>
    </source>
</evidence>
<protein>
    <submittedName>
        <fullName evidence="5">ABC transporter ATP-binding protein</fullName>
    </submittedName>
</protein>
<dbReference type="GO" id="GO:0015697">
    <property type="term" value="P:quaternary ammonium group transport"/>
    <property type="evidence" value="ECO:0007669"/>
    <property type="project" value="UniProtKB-ARBA"/>
</dbReference>
<dbReference type="PANTHER" id="PTHR42781">
    <property type="entry name" value="SPERMIDINE/PUTRESCINE IMPORT ATP-BINDING PROTEIN POTA"/>
    <property type="match status" value="1"/>
</dbReference>